<feature type="region of interest" description="Disordered" evidence="1">
    <location>
        <begin position="268"/>
        <end position="292"/>
    </location>
</feature>
<dbReference type="GO" id="GO:0000444">
    <property type="term" value="C:MIS12/MIND type complex"/>
    <property type="evidence" value="ECO:0007669"/>
    <property type="project" value="InterPro"/>
</dbReference>
<organism evidence="2 3">
    <name type="scientific">Mycena metata</name>
    <dbReference type="NCBI Taxonomy" id="1033252"/>
    <lineage>
        <taxon>Eukaryota</taxon>
        <taxon>Fungi</taxon>
        <taxon>Dikarya</taxon>
        <taxon>Basidiomycota</taxon>
        <taxon>Agaricomycotina</taxon>
        <taxon>Agaricomycetes</taxon>
        <taxon>Agaricomycetidae</taxon>
        <taxon>Agaricales</taxon>
        <taxon>Marasmiineae</taxon>
        <taxon>Mycenaceae</taxon>
        <taxon>Mycena</taxon>
    </lineage>
</organism>
<keyword evidence="3" id="KW-1185">Reference proteome</keyword>
<comment type="caution">
    <text evidence="2">The sequence shown here is derived from an EMBL/GenBank/DDBJ whole genome shotgun (WGS) entry which is preliminary data.</text>
</comment>
<evidence type="ECO:0000256" key="1">
    <source>
        <dbReference type="SAM" id="MobiDB-lite"/>
    </source>
</evidence>
<sequence length="292" mass="32125">MAAIAQDHDQEAEEPQPKLHSRRSSLGGHGKQISSSFQAGAFTLPHPKVNDDSFYKHIDRDLPDVEQLRQLFTWTASRASTSSAEEIPPEDVAGIEDIKDDMDVAAATGTNAQNEKNRQWGVVYTKQLQECVSFLSLPFHLFICLLKKAKYFYKAHAEKERKHLAERRSLCSFSPSSSSSRSHADSQLPDAALLSDRLCHGLQLAQAPSPSAALTQIRGRLPGLQFKFDLKLKFRADVAIDSTSKYKRCDDAADEQYEDDVRAATQLGTTLPDPATPSSACSASMPCTTAAQ</sequence>
<dbReference type="InterPro" id="IPR013218">
    <property type="entry name" value="Dsn1/Mis13"/>
</dbReference>
<reference evidence="2" key="1">
    <citation type="submission" date="2023-03" db="EMBL/GenBank/DDBJ databases">
        <title>Massive genome expansion in bonnet fungi (Mycena s.s.) driven by repeated elements and novel gene families across ecological guilds.</title>
        <authorList>
            <consortium name="Lawrence Berkeley National Laboratory"/>
            <person name="Harder C.B."/>
            <person name="Miyauchi S."/>
            <person name="Viragh M."/>
            <person name="Kuo A."/>
            <person name="Thoen E."/>
            <person name="Andreopoulos B."/>
            <person name="Lu D."/>
            <person name="Skrede I."/>
            <person name="Drula E."/>
            <person name="Henrissat B."/>
            <person name="Morin E."/>
            <person name="Kohler A."/>
            <person name="Barry K."/>
            <person name="LaButti K."/>
            <person name="Morin E."/>
            <person name="Salamov A."/>
            <person name="Lipzen A."/>
            <person name="Mereny Z."/>
            <person name="Hegedus B."/>
            <person name="Baldrian P."/>
            <person name="Stursova M."/>
            <person name="Weitz H."/>
            <person name="Taylor A."/>
            <person name="Grigoriev I.V."/>
            <person name="Nagy L.G."/>
            <person name="Martin F."/>
            <person name="Kauserud H."/>
        </authorList>
    </citation>
    <scope>NUCLEOTIDE SEQUENCE</scope>
    <source>
        <strain evidence="2">CBHHK182m</strain>
    </source>
</reference>
<protein>
    <submittedName>
        <fullName evidence="2">Uncharacterized protein</fullName>
    </submittedName>
</protein>
<dbReference type="GO" id="GO:0051301">
    <property type="term" value="P:cell division"/>
    <property type="evidence" value="ECO:0007669"/>
    <property type="project" value="InterPro"/>
</dbReference>
<dbReference type="Pfam" id="PF08202">
    <property type="entry name" value="MIS13"/>
    <property type="match status" value="1"/>
</dbReference>
<evidence type="ECO:0000313" key="3">
    <source>
        <dbReference type="Proteomes" id="UP001215598"/>
    </source>
</evidence>
<proteinExistence type="predicted"/>
<feature type="region of interest" description="Disordered" evidence="1">
    <location>
        <begin position="1"/>
        <end position="42"/>
    </location>
</feature>
<dbReference type="Proteomes" id="UP001215598">
    <property type="component" value="Unassembled WGS sequence"/>
</dbReference>
<name>A0AAD7MW66_9AGAR</name>
<dbReference type="PANTHER" id="PTHR14778:SF2">
    <property type="entry name" value="KINETOCHORE-ASSOCIATED PROTEIN DSN1 HOMOLOG"/>
    <property type="match status" value="1"/>
</dbReference>
<gene>
    <name evidence="2" type="ORF">B0H16DRAFT_1765175</name>
</gene>
<accession>A0AAD7MW66</accession>
<dbReference type="AlphaFoldDB" id="A0AAD7MW66"/>
<dbReference type="GO" id="GO:0007059">
    <property type="term" value="P:chromosome segregation"/>
    <property type="evidence" value="ECO:0007669"/>
    <property type="project" value="InterPro"/>
</dbReference>
<dbReference type="EMBL" id="JARKIB010000127">
    <property type="protein sequence ID" value="KAJ7735311.1"/>
    <property type="molecule type" value="Genomic_DNA"/>
</dbReference>
<dbReference type="PANTHER" id="PTHR14778">
    <property type="entry name" value="KINETOCHORE-ASSOCIATED PROTEIN DSN1 HOMOLOG"/>
    <property type="match status" value="1"/>
</dbReference>
<evidence type="ECO:0000313" key="2">
    <source>
        <dbReference type="EMBL" id="KAJ7735311.1"/>
    </source>
</evidence>
<feature type="compositionally biased region" description="Polar residues" evidence="1">
    <location>
        <begin position="276"/>
        <end position="292"/>
    </location>
</feature>